<dbReference type="PIRSF" id="PIRSF016183">
    <property type="entry name" value="UCP016183"/>
    <property type="match status" value="1"/>
</dbReference>
<evidence type="ECO:0008006" key="8">
    <source>
        <dbReference type="Google" id="ProtNLM"/>
    </source>
</evidence>
<name>A0A1B2M1U1_9GAMM</name>
<dbReference type="STRING" id="1789224.BFG52_12935"/>
<evidence type="ECO:0000313" key="7">
    <source>
        <dbReference type="Proteomes" id="UP000093391"/>
    </source>
</evidence>
<accession>A0A1B2M1U1</accession>
<reference evidence="6 7" key="1">
    <citation type="submission" date="2016-08" db="EMBL/GenBank/DDBJ databases">
        <authorList>
            <person name="Seilhamer J.J."/>
        </authorList>
    </citation>
    <scope>NUCLEOTIDE SEQUENCE [LARGE SCALE GENOMIC DNA]</scope>
    <source>
        <strain evidence="6 7">BRTC-1</strain>
    </source>
</reference>
<evidence type="ECO:0000256" key="5">
    <source>
        <dbReference type="SAM" id="MobiDB-lite"/>
    </source>
</evidence>
<dbReference type="PANTHER" id="PTHR38101:SF1">
    <property type="entry name" value="UPF0307 PROTEIN YJGA"/>
    <property type="match status" value="1"/>
</dbReference>
<organism evidence="6 7">
    <name type="scientific">Acinetobacter larvae</name>
    <dbReference type="NCBI Taxonomy" id="1789224"/>
    <lineage>
        <taxon>Bacteria</taxon>
        <taxon>Pseudomonadati</taxon>
        <taxon>Pseudomonadota</taxon>
        <taxon>Gammaproteobacteria</taxon>
        <taxon>Moraxellales</taxon>
        <taxon>Moraxellaceae</taxon>
        <taxon>Acinetobacter</taxon>
    </lineage>
</organism>
<dbReference type="GO" id="GO:0042254">
    <property type="term" value="P:ribosome biogenesis"/>
    <property type="evidence" value="ECO:0007669"/>
    <property type="project" value="UniProtKB-KW"/>
</dbReference>
<proteinExistence type="predicted"/>
<evidence type="ECO:0000256" key="2">
    <source>
        <dbReference type="ARBA" id="ARBA00022517"/>
    </source>
</evidence>
<evidence type="ECO:0000256" key="4">
    <source>
        <dbReference type="ARBA" id="ARBA00022884"/>
    </source>
</evidence>
<feature type="compositionally biased region" description="Basic and acidic residues" evidence="5">
    <location>
        <begin position="16"/>
        <end position="27"/>
    </location>
</feature>
<dbReference type="OrthoDB" id="5293604at2"/>
<dbReference type="AlphaFoldDB" id="A0A1B2M1U1"/>
<dbReference type="Proteomes" id="UP000093391">
    <property type="component" value="Chromosome"/>
</dbReference>
<keyword evidence="4" id="KW-0694">RNA-binding</keyword>
<gene>
    <name evidence="6" type="ORF">BFG52_12935</name>
</gene>
<dbReference type="PANTHER" id="PTHR38101">
    <property type="entry name" value="UPF0307 PROTEIN YJGA"/>
    <property type="match status" value="1"/>
</dbReference>
<sequence length="179" mass="20770">MARRPQRYTEEDFDSLDGRASKTEQKKAVQRMAALGERLAELSNKQIQNLPVEERLIDALLDVQLISSFEARRRQFQRIGKLLRNEDETTILSYLTPQQGAKKTAQLQRWVDRMIVQGDPAINEFTKMYNAAERHSLRQHVLRIQRDISKEVSEEELAASKLKLFNYAQQVALISDNVK</sequence>
<keyword evidence="2" id="KW-0690">Ribosome biogenesis</keyword>
<dbReference type="NCBIfam" id="NF003593">
    <property type="entry name" value="PRK05255.1-1"/>
    <property type="match status" value="1"/>
</dbReference>
<keyword evidence="1" id="KW-0963">Cytoplasm</keyword>
<dbReference type="Pfam" id="PF04751">
    <property type="entry name" value="DarP"/>
    <property type="match status" value="1"/>
</dbReference>
<evidence type="ECO:0000256" key="1">
    <source>
        <dbReference type="ARBA" id="ARBA00022490"/>
    </source>
</evidence>
<evidence type="ECO:0000313" key="6">
    <source>
        <dbReference type="EMBL" id="AOA59167.1"/>
    </source>
</evidence>
<dbReference type="GO" id="GO:0019843">
    <property type="term" value="F:rRNA binding"/>
    <property type="evidence" value="ECO:0007669"/>
    <property type="project" value="UniProtKB-KW"/>
</dbReference>
<dbReference type="RefSeq" id="WP_067556990.1">
    <property type="nucleotide sequence ID" value="NZ_CP016895.1"/>
</dbReference>
<keyword evidence="7" id="KW-1185">Reference proteome</keyword>
<dbReference type="Gene3D" id="1.10.60.30">
    <property type="entry name" value="PSPTO4464-like domains"/>
    <property type="match status" value="2"/>
</dbReference>
<dbReference type="InterPro" id="IPR006839">
    <property type="entry name" value="DarP"/>
</dbReference>
<dbReference type="GO" id="GO:0005829">
    <property type="term" value="C:cytosol"/>
    <property type="evidence" value="ECO:0007669"/>
    <property type="project" value="TreeGrafter"/>
</dbReference>
<dbReference type="CDD" id="cd16331">
    <property type="entry name" value="YjgA-like"/>
    <property type="match status" value="1"/>
</dbReference>
<keyword evidence="3" id="KW-0699">rRNA-binding</keyword>
<feature type="region of interest" description="Disordered" evidence="5">
    <location>
        <begin position="1"/>
        <end position="28"/>
    </location>
</feature>
<evidence type="ECO:0000256" key="3">
    <source>
        <dbReference type="ARBA" id="ARBA00022730"/>
    </source>
</evidence>
<dbReference type="EMBL" id="CP016895">
    <property type="protein sequence ID" value="AOA59167.1"/>
    <property type="molecule type" value="Genomic_DNA"/>
</dbReference>
<dbReference type="InterPro" id="IPR023153">
    <property type="entry name" value="DarP_sf"/>
</dbReference>
<protein>
    <recommendedName>
        <fullName evidence="8">Ribosome-associated protein</fullName>
    </recommendedName>
</protein>
<dbReference type="KEGG" id="ala:BFG52_12935"/>
<dbReference type="SUPFAM" id="SSF158710">
    <property type="entry name" value="PSPTO4464-like"/>
    <property type="match status" value="1"/>
</dbReference>